<evidence type="ECO:0000259" key="1">
    <source>
        <dbReference type="Pfam" id="PF06114"/>
    </source>
</evidence>
<comment type="caution">
    <text evidence="2">The sequence shown here is derived from an EMBL/GenBank/DDBJ whole genome shotgun (WGS) entry which is preliminary data.</text>
</comment>
<protein>
    <recommendedName>
        <fullName evidence="1">IrrE N-terminal-like domain-containing protein</fullName>
    </recommendedName>
</protein>
<sequence>MKDIKKLIMSLIRKHGTNDPFRIAMERNIILRFEDLKSTYGYFLHSNRMKFIHINNKLDEAFQRFVCAHELGHAILHPRVNTPFLRANTLFSVDKIEIEANTFAVELLLPDDVITQYQGTDLTIYDVAKMYSVPQELVHLKNFNHETERIFV</sequence>
<dbReference type="AlphaFoldDB" id="A0A150L5U9"/>
<dbReference type="Pfam" id="PF06114">
    <property type="entry name" value="Peptidase_M78"/>
    <property type="match status" value="1"/>
</dbReference>
<dbReference type="PATRIC" id="fig|81408.3.peg.983"/>
<accession>A0A150L5U9</accession>
<evidence type="ECO:0000313" key="3">
    <source>
        <dbReference type="Proteomes" id="UP000075455"/>
    </source>
</evidence>
<dbReference type="Gene3D" id="1.10.10.2910">
    <property type="match status" value="1"/>
</dbReference>
<organism evidence="2 3">
    <name type="scientific">Saccharococcus caldoxylosilyticus</name>
    <dbReference type="NCBI Taxonomy" id="81408"/>
    <lineage>
        <taxon>Bacteria</taxon>
        <taxon>Bacillati</taxon>
        <taxon>Bacillota</taxon>
        <taxon>Bacilli</taxon>
        <taxon>Bacillales</taxon>
        <taxon>Anoxybacillaceae</taxon>
        <taxon>Saccharococcus</taxon>
    </lineage>
</organism>
<dbReference type="InterPro" id="IPR010359">
    <property type="entry name" value="IrrE_HExxH"/>
</dbReference>
<evidence type="ECO:0000313" key="2">
    <source>
        <dbReference type="EMBL" id="KYD07687.1"/>
    </source>
</evidence>
<dbReference type="STRING" id="81408.B4119_3438"/>
<dbReference type="Proteomes" id="UP000075455">
    <property type="component" value="Unassembled WGS sequence"/>
</dbReference>
<name>A0A150L5U9_9BACL</name>
<dbReference type="RefSeq" id="WP_061580096.1">
    <property type="nucleotide sequence ID" value="NZ_LQYS01000114.1"/>
</dbReference>
<gene>
    <name evidence="2" type="ORF">B4119_3438</name>
</gene>
<dbReference type="PANTHER" id="PTHR43236:SF1">
    <property type="entry name" value="BLL7220 PROTEIN"/>
    <property type="match status" value="1"/>
</dbReference>
<dbReference type="EMBL" id="LQYS01000114">
    <property type="protein sequence ID" value="KYD07687.1"/>
    <property type="molecule type" value="Genomic_DNA"/>
</dbReference>
<dbReference type="PANTHER" id="PTHR43236">
    <property type="entry name" value="ANTITOXIN HIGA1"/>
    <property type="match status" value="1"/>
</dbReference>
<feature type="domain" description="IrrE N-terminal-like" evidence="1">
    <location>
        <begin position="26"/>
        <end position="139"/>
    </location>
</feature>
<dbReference type="InterPro" id="IPR052345">
    <property type="entry name" value="Rad_response_metalloprotease"/>
</dbReference>
<proteinExistence type="predicted"/>
<reference evidence="2 3" key="1">
    <citation type="submission" date="2016-01" db="EMBL/GenBank/DDBJ databases">
        <title>Draft Genome Sequences of Seven Thermophilic Sporeformers Isolated from Foods.</title>
        <authorList>
            <person name="Berendsen E.M."/>
            <person name="Wells-Bennik M.H."/>
            <person name="Krawcyk A.O."/>
            <person name="De Jong A."/>
            <person name="Holsappel S."/>
            <person name="Eijlander R.T."/>
            <person name="Kuipers O.P."/>
        </authorList>
    </citation>
    <scope>NUCLEOTIDE SEQUENCE [LARGE SCALE GENOMIC DNA]</scope>
    <source>
        <strain evidence="2 3">B4119</strain>
    </source>
</reference>